<proteinExistence type="inferred from homology"/>
<evidence type="ECO:0000256" key="1">
    <source>
        <dbReference type="ARBA" id="ARBA00005986"/>
    </source>
</evidence>
<dbReference type="GO" id="GO:0016491">
    <property type="term" value="F:oxidoreductase activity"/>
    <property type="evidence" value="ECO:0007669"/>
    <property type="project" value="InterPro"/>
</dbReference>
<reference evidence="3" key="1">
    <citation type="journal article" date="2020" name="Stud. Mycol.">
        <title>101 Dothideomycetes genomes: a test case for predicting lifestyles and emergence of pathogens.</title>
        <authorList>
            <person name="Haridas S."/>
            <person name="Albert R."/>
            <person name="Binder M."/>
            <person name="Bloem J."/>
            <person name="Labutti K."/>
            <person name="Salamov A."/>
            <person name="Andreopoulos B."/>
            <person name="Baker S."/>
            <person name="Barry K."/>
            <person name="Bills G."/>
            <person name="Bluhm B."/>
            <person name="Cannon C."/>
            <person name="Castanera R."/>
            <person name="Culley D."/>
            <person name="Daum C."/>
            <person name="Ezra D."/>
            <person name="Gonzalez J."/>
            <person name="Henrissat B."/>
            <person name="Kuo A."/>
            <person name="Liang C."/>
            <person name="Lipzen A."/>
            <person name="Lutzoni F."/>
            <person name="Magnuson J."/>
            <person name="Mondo S."/>
            <person name="Nolan M."/>
            <person name="Ohm R."/>
            <person name="Pangilinan J."/>
            <person name="Park H.-J."/>
            <person name="Ramirez L."/>
            <person name="Alfaro M."/>
            <person name="Sun H."/>
            <person name="Tritt A."/>
            <person name="Yoshinaga Y."/>
            <person name="Zwiers L.-H."/>
            <person name="Turgeon B."/>
            <person name="Goodwin S."/>
            <person name="Spatafora J."/>
            <person name="Crous P."/>
            <person name="Grigoriev I."/>
        </authorList>
    </citation>
    <scope>NUCLEOTIDE SEQUENCE</scope>
    <source>
        <strain evidence="3">CBS 113818</strain>
    </source>
</reference>
<dbReference type="SUPFAM" id="SSF54909">
    <property type="entry name" value="Dimeric alpha+beta barrel"/>
    <property type="match status" value="1"/>
</dbReference>
<dbReference type="EMBL" id="MU006231">
    <property type="protein sequence ID" value="KAF2824080.1"/>
    <property type="molecule type" value="Genomic_DNA"/>
</dbReference>
<sequence>MPPKKEVVLRLSSQRYLKTGISEADFHEYGSKVHAPRAAEIQASHGALRVSQVYTPSICRDLFRDKIPWAVRPGWNIDDHDMAINIWVRTTDQMLAIVMDPDFQALVAGDNEYIDSERGTISAGWEDGKVVNVEDGNSLYPAFDECVRVGNASQTSVQEASVDS</sequence>
<dbReference type="Gene3D" id="3.30.70.100">
    <property type="match status" value="1"/>
</dbReference>
<evidence type="ECO:0000313" key="4">
    <source>
        <dbReference type="Proteomes" id="UP000799424"/>
    </source>
</evidence>
<keyword evidence="4" id="KW-1185">Reference proteome</keyword>
<accession>A0A6A6ZSM5</accession>
<protein>
    <recommendedName>
        <fullName evidence="2">EthD domain-containing protein</fullName>
    </recommendedName>
</protein>
<dbReference type="OrthoDB" id="3183782at2759"/>
<evidence type="ECO:0000313" key="3">
    <source>
        <dbReference type="EMBL" id="KAF2824080.1"/>
    </source>
</evidence>
<dbReference type="InterPro" id="IPR009799">
    <property type="entry name" value="EthD_dom"/>
</dbReference>
<gene>
    <name evidence="3" type="ORF">CC86DRAFT_355534</name>
</gene>
<evidence type="ECO:0000259" key="2">
    <source>
        <dbReference type="Pfam" id="PF07110"/>
    </source>
</evidence>
<name>A0A6A6ZSM5_9PLEO</name>
<organism evidence="3 4">
    <name type="scientific">Ophiobolus disseminans</name>
    <dbReference type="NCBI Taxonomy" id="1469910"/>
    <lineage>
        <taxon>Eukaryota</taxon>
        <taxon>Fungi</taxon>
        <taxon>Dikarya</taxon>
        <taxon>Ascomycota</taxon>
        <taxon>Pezizomycotina</taxon>
        <taxon>Dothideomycetes</taxon>
        <taxon>Pleosporomycetidae</taxon>
        <taxon>Pleosporales</taxon>
        <taxon>Pleosporineae</taxon>
        <taxon>Phaeosphaeriaceae</taxon>
        <taxon>Ophiobolus</taxon>
    </lineage>
</organism>
<comment type="similarity">
    <text evidence="1">Belongs to the tpcK family.</text>
</comment>
<dbReference type="Proteomes" id="UP000799424">
    <property type="component" value="Unassembled WGS sequence"/>
</dbReference>
<dbReference type="InterPro" id="IPR011008">
    <property type="entry name" value="Dimeric_a/b-barrel"/>
</dbReference>
<feature type="domain" description="EthD" evidence="2">
    <location>
        <begin position="18"/>
        <end position="115"/>
    </location>
</feature>
<dbReference type="AlphaFoldDB" id="A0A6A6ZSM5"/>
<dbReference type="Pfam" id="PF07110">
    <property type="entry name" value="EthD"/>
    <property type="match status" value="1"/>
</dbReference>